<dbReference type="HOGENOM" id="CLU_2512388_0_0_1"/>
<gene>
    <name evidence="2" type="ORF">BofuT4_uP141490.1</name>
</gene>
<name>G2YZ39_BOTF4</name>
<evidence type="ECO:0000256" key="1">
    <source>
        <dbReference type="SAM" id="MobiDB-lite"/>
    </source>
</evidence>
<dbReference type="Proteomes" id="UP000008177">
    <property type="component" value="Unplaced contigs"/>
</dbReference>
<accession>G2YZ39</accession>
<evidence type="ECO:0000313" key="2">
    <source>
        <dbReference type="EMBL" id="CCD56887.1"/>
    </source>
</evidence>
<proteinExistence type="predicted"/>
<evidence type="ECO:0000313" key="3">
    <source>
        <dbReference type="Proteomes" id="UP000008177"/>
    </source>
</evidence>
<feature type="compositionally biased region" description="Basic and acidic residues" evidence="1">
    <location>
        <begin position="1"/>
        <end position="16"/>
    </location>
</feature>
<organism evidence="2 3">
    <name type="scientific">Botryotinia fuckeliana (strain T4)</name>
    <name type="common">Noble rot fungus</name>
    <name type="synonym">Botrytis cinerea</name>
    <dbReference type="NCBI Taxonomy" id="999810"/>
    <lineage>
        <taxon>Eukaryota</taxon>
        <taxon>Fungi</taxon>
        <taxon>Dikarya</taxon>
        <taxon>Ascomycota</taxon>
        <taxon>Pezizomycotina</taxon>
        <taxon>Leotiomycetes</taxon>
        <taxon>Helotiales</taxon>
        <taxon>Sclerotiniaceae</taxon>
        <taxon>Botrytis</taxon>
    </lineage>
</organism>
<feature type="region of interest" description="Disordered" evidence="1">
    <location>
        <begin position="1"/>
        <end position="61"/>
    </location>
</feature>
<protein>
    <submittedName>
        <fullName evidence="2">Uncharacterized protein</fullName>
    </submittedName>
</protein>
<reference evidence="3" key="1">
    <citation type="journal article" date="2011" name="PLoS Genet.">
        <title>Genomic analysis of the necrotrophic fungal pathogens Sclerotinia sclerotiorum and Botrytis cinerea.</title>
        <authorList>
            <person name="Amselem J."/>
            <person name="Cuomo C.A."/>
            <person name="van Kan J.A."/>
            <person name="Viaud M."/>
            <person name="Benito E.P."/>
            <person name="Couloux A."/>
            <person name="Coutinho P.M."/>
            <person name="de Vries R.P."/>
            <person name="Dyer P.S."/>
            <person name="Fillinger S."/>
            <person name="Fournier E."/>
            <person name="Gout L."/>
            <person name="Hahn M."/>
            <person name="Kohn L."/>
            <person name="Lapalu N."/>
            <person name="Plummer K.M."/>
            <person name="Pradier J.M."/>
            <person name="Quevillon E."/>
            <person name="Sharon A."/>
            <person name="Simon A."/>
            <person name="ten Have A."/>
            <person name="Tudzynski B."/>
            <person name="Tudzynski P."/>
            <person name="Wincker P."/>
            <person name="Andrew M."/>
            <person name="Anthouard V."/>
            <person name="Beever R.E."/>
            <person name="Beffa R."/>
            <person name="Benoit I."/>
            <person name="Bouzid O."/>
            <person name="Brault B."/>
            <person name="Chen Z."/>
            <person name="Choquer M."/>
            <person name="Collemare J."/>
            <person name="Cotton P."/>
            <person name="Danchin E.G."/>
            <person name="Da Silva C."/>
            <person name="Gautier A."/>
            <person name="Giraud C."/>
            <person name="Giraud T."/>
            <person name="Gonzalez C."/>
            <person name="Grossetete S."/>
            <person name="Guldener U."/>
            <person name="Henrissat B."/>
            <person name="Howlett B.J."/>
            <person name="Kodira C."/>
            <person name="Kretschmer M."/>
            <person name="Lappartient A."/>
            <person name="Leroch M."/>
            <person name="Levis C."/>
            <person name="Mauceli E."/>
            <person name="Neuveglise C."/>
            <person name="Oeser B."/>
            <person name="Pearson M."/>
            <person name="Poulain J."/>
            <person name="Poussereau N."/>
            <person name="Quesneville H."/>
            <person name="Rascle C."/>
            <person name="Schumacher J."/>
            <person name="Segurens B."/>
            <person name="Sexton A."/>
            <person name="Silva E."/>
            <person name="Sirven C."/>
            <person name="Soanes D.M."/>
            <person name="Talbot N.J."/>
            <person name="Templeton M."/>
            <person name="Yandava C."/>
            <person name="Yarden O."/>
            <person name="Zeng Q."/>
            <person name="Rollins J.A."/>
            <person name="Lebrun M.H."/>
            <person name="Dickman M."/>
        </authorList>
    </citation>
    <scope>NUCLEOTIDE SEQUENCE [LARGE SCALE GENOMIC DNA]</scope>
    <source>
        <strain evidence="3">T4</strain>
    </source>
</reference>
<sequence length="85" mass="9168">MGEKQQGHKCRAEKASDVSSILLENTPVGKKTKKENSNAPVVDPVTTATETTRNPRPLSPAASFQRYGKAFIDEGHSARQATTIS</sequence>
<dbReference type="AlphaFoldDB" id="G2YZ39"/>
<dbReference type="EMBL" id="FQ790362">
    <property type="protein sequence ID" value="CCD56887.1"/>
    <property type="molecule type" value="Genomic_DNA"/>
</dbReference>
<dbReference type="InParanoid" id="G2YZ39"/>